<keyword evidence="1" id="KW-0479">Metal-binding</keyword>
<accession>A0A830BC10</accession>
<dbReference type="OrthoDB" id="1584003at2759"/>
<dbReference type="AlphaFoldDB" id="A0A830BC10"/>
<dbReference type="InterPro" id="IPR025486">
    <property type="entry name" value="DUF4378"/>
</dbReference>
<comment type="caution">
    <text evidence="4">The sequence shown here is derived from an EMBL/GenBank/DDBJ whole genome shotgun (WGS) entry which is preliminary data.</text>
</comment>
<dbReference type="SUPFAM" id="SSF57756">
    <property type="entry name" value="Retrovirus zinc finger-like domains"/>
    <property type="match status" value="1"/>
</dbReference>
<name>A0A830BC10_9LAMI</name>
<evidence type="ECO:0000313" key="5">
    <source>
        <dbReference type="Proteomes" id="UP000653305"/>
    </source>
</evidence>
<proteinExistence type="predicted"/>
<feature type="region of interest" description="Disordered" evidence="2">
    <location>
        <begin position="421"/>
        <end position="451"/>
    </location>
</feature>
<feature type="region of interest" description="Disordered" evidence="2">
    <location>
        <begin position="1"/>
        <end position="31"/>
    </location>
</feature>
<evidence type="ECO:0000256" key="1">
    <source>
        <dbReference type="PROSITE-ProRule" id="PRU00047"/>
    </source>
</evidence>
<feature type="region of interest" description="Disordered" evidence="2">
    <location>
        <begin position="336"/>
        <end position="359"/>
    </location>
</feature>
<keyword evidence="1" id="KW-0862">Zinc</keyword>
<dbReference type="PANTHER" id="PTHR46836">
    <property type="entry name" value="AFADIN"/>
    <property type="match status" value="1"/>
</dbReference>
<feature type="domain" description="CCHC-type" evidence="3">
    <location>
        <begin position="71"/>
        <end position="86"/>
    </location>
</feature>
<feature type="compositionally biased region" description="Basic residues" evidence="2">
    <location>
        <begin position="345"/>
        <end position="355"/>
    </location>
</feature>
<dbReference type="EMBL" id="BMAC01000010">
    <property type="protein sequence ID" value="GFP79581.1"/>
    <property type="molecule type" value="Genomic_DNA"/>
</dbReference>
<dbReference type="Pfam" id="PF14309">
    <property type="entry name" value="DUF4378"/>
    <property type="match status" value="1"/>
</dbReference>
<evidence type="ECO:0000313" key="4">
    <source>
        <dbReference type="EMBL" id="GFP79581.1"/>
    </source>
</evidence>
<dbReference type="PROSITE" id="PS50158">
    <property type="entry name" value="ZF_CCHC"/>
    <property type="match status" value="1"/>
</dbReference>
<protein>
    <recommendedName>
        <fullName evidence="3">CCHC-type domain-containing protein</fullName>
    </recommendedName>
</protein>
<dbReference type="GO" id="GO:0003676">
    <property type="term" value="F:nucleic acid binding"/>
    <property type="evidence" value="ECO:0007669"/>
    <property type="project" value="InterPro"/>
</dbReference>
<reference evidence="4" key="1">
    <citation type="submission" date="2020-07" db="EMBL/GenBank/DDBJ databases">
        <title>Ethylene signaling mediates host invasion by parasitic plants.</title>
        <authorList>
            <person name="Yoshida S."/>
        </authorList>
    </citation>
    <scope>NUCLEOTIDE SEQUENCE</scope>
    <source>
        <strain evidence="4">Okayama</strain>
    </source>
</reference>
<sequence length="755" mass="84462">MAPPRYTLDSPLETTSPPAPERRHHQPSGATIAATPLPAVGWTDNVRKRNMVKPRVVTADNKIKRQQTGAKCSNCQENGHNKRSCPFLKAIPPNSTATGGAHEIDLIQLTTAKIKLAADLQRRRRVAAEWTRFSRLFLAGVFGGTARRSGGSGFFFISLSFGIIGLSVKNRELLSESYVRNAASVGLRPGSLVSTGRTRSTKNEIKNDDVFDKRVGSSASKLEKGVQSPRRHVLRSLQKYEHDSLAGDLGIDYMKKSLELGSVLEHVKLDRHSRQGYREHRKAAKPESGNKEPVVNGNVSCRHICIACTRAMNRISREERPRSKFDELSRTGHCLRDQSSLAKESRKRNPGRRKTAKEVQEVGVCVRGKNHDKTLALADKKSIPSLTSSSNPIYSSIDVWEDGYLKSLPLFNLEAIKKALSSGKQDESTAGGDDYSKKHKDGSGYEQFPGVNGDSMSLSSKMLESSNSDFSSFGEACTRGVQDGIDNGFEDDRERGRSYVQEVSGDEAFLNEYSEEESSAYSNCSRICPKRTFQQSPDSVLEQFDMQNSSTFEHFDRIGLQLQLEALNFDSEETYSEGSVILLSGDDDSVERFDDLSHNGRIVKTWFRDSKNEAGAFMDINAWYSLDCPICPSVFEALEKKYGKQTSWQRSERRLLFDRINSGLISIFSPVINFHTCATSIRSRVCACLRRDEVEDELWTMLISLDEETSKDLSEKALDKWFATEEGVDIICGELENALFDELMMELASLWDFDE</sequence>
<evidence type="ECO:0000256" key="2">
    <source>
        <dbReference type="SAM" id="MobiDB-lite"/>
    </source>
</evidence>
<gene>
    <name evidence="4" type="ORF">PHJA_000101600</name>
</gene>
<dbReference type="InterPro" id="IPR001878">
    <property type="entry name" value="Znf_CCHC"/>
</dbReference>
<feature type="compositionally biased region" description="Basic and acidic residues" evidence="2">
    <location>
        <begin position="272"/>
        <end position="290"/>
    </location>
</feature>
<evidence type="ECO:0000259" key="3">
    <source>
        <dbReference type="PROSITE" id="PS50158"/>
    </source>
</evidence>
<keyword evidence="1" id="KW-0863">Zinc-finger</keyword>
<organism evidence="4 5">
    <name type="scientific">Phtheirospermum japonicum</name>
    <dbReference type="NCBI Taxonomy" id="374723"/>
    <lineage>
        <taxon>Eukaryota</taxon>
        <taxon>Viridiplantae</taxon>
        <taxon>Streptophyta</taxon>
        <taxon>Embryophyta</taxon>
        <taxon>Tracheophyta</taxon>
        <taxon>Spermatophyta</taxon>
        <taxon>Magnoliopsida</taxon>
        <taxon>eudicotyledons</taxon>
        <taxon>Gunneridae</taxon>
        <taxon>Pentapetalae</taxon>
        <taxon>asterids</taxon>
        <taxon>lamiids</taxon>
        <taxon>Lamiales</taxon>
        <taxon>Orobanchaceae</taxon>
        <taxon>Orobanchaceae incertae sedis</taxon>
        <taxon>Phtheirospermum</taxon>
    </lineage>
</organism>
<dbReference type="GO" id="GO:0008270">
    <property type="term" value="F:zinc ion binding"/>
    <property type="evidence" value="ECO:0007669"/>
    <property type="project" value="UniProtKB-KW"/>
</dbReference>
<keyword evidence="5" id="KW-1185">Reference proteome</keyword>
<dbReference type="InterPro" id="IPR036875">
    <property type="entry name" value="Znf_CCHC_sf"/>
</dbReference>
<dbReference type="PANTHER" id="PTHR46836:SF7">
    <property type="entry name" value="PHOSPHATIDYLINOSITOL N-ACETYGLUCOSAMINLYTRANSFERASE SUBUNIT P-LIKE PROTEIN"/>
    <property type="match status" value="1"/>
</dbReference>
<dbReference type="Proteomes" id="UP000653305">
    <property type="component" value="Unassembled WGS sequence"/>
</dbReference>
<feature type="region of interest" description="Disordered" evidence="2">
    <location>
        <begin position="272"/>
        <end position="294"/>
    </location>
</feature>